<keyword evidence="1" id="KW-1185">Reference proteome</keyword>
<dbReference type="Pfam" id="PF00582">
    <property type="entry name" value="Usp"/>
    <property type="match status" value="1"/>
</dbReference>
<dbReference type="AlphaFoldDB" id="A0A1U7YWJ9"/>
<dbReference type="RefSeq" id="XP_010243788.1">
    <property type="nucleotide sequence ID" value="XM_010245486.2"/>
</dbReference>
<dbReference type="PANTHER" id="PTHR31964:SF135">
    <property type="entry name" value="UNIVERSAL STRESS PROTEIN A-LIKE PROTEIN"/>
    <property type="match status" value="1"/>
</dbReference>
<dbReference type="eggNOG" id="ENOG502SU3C">
    <property type="taxonomic scope" value="Eukaryota"/>
</dbReference>
<proteinExistence type="predicted"/>
<dbReference type="Gene3D" id="3.40.50.620">
    <property type="entry name" value="HUPs"/>
    <property type="match status" value="1"/>
</dbReference>
<dbReference type="InterPro" id="IPR006016">
    <property type="entry name" value="UspA"/>
</dbReference>
<organism evidence="1 2">
    <name type="scientific">Nelumbo nucifera</name>
    <name type="common">Sacred lotus</name>
    <dbReference type="NCBI Taxonomy" id="4432"/>
    <lineage>
        <taxon>Eukaryota</taxon>
        <taxon>Viridiplantae</taxon>
        <taxon>Streptophyta</taxon>
        <taxon>Embryophyta</taxon>
        <taxon>Tracheophyta</taxon>
        <taxon>Spermatophyta</taxon>
        <taxon>Magnoliopsida</taxon>
        <taxon>Proteales</taxon>
        <taxon>Nelumbonaceae</taxon>
        <taxon>Nelumbo</taxon>
    </lineage>
</organism>
<evidence type="ECO:0000313" key="1">
    <source>
        <dbReference type="Proteomes" id="UP000189703"/>
    </source>
</evidence>
<dbReference type="CDD" id="cd23659">
    <property type="entry name" value="USP_At3g01520-like"/>
    <property type="match status" value="1"/>
</dbReference>
<name>A0A1U7YWJ9_NELNU</name>
<reference evidence="2" key="1">
    <citation type="submission" date="2025-08" db="UniProtKB">
        <authorList>
            <consortium name="RefSeq"/>
        </authorList>
    </citation>
    <scope>IDENTIFICATION</scope>
</reference>
<dbReference type="PANTHER" id="PTHR31964">
    <property type="entry name" value="ADENINE NUCLEOTIDE ALPHA HYDROLASES-LIKE SUPERFAMILY PROTEIN"/>
    <property type="match status" value="1"/>
</dbReference>
<sequence length="169" mass="19007">MEVRTPRKVMVALECNEENIHVLEWALDYIILPSSSSSLVSDHLVILFIAQKTPCTVALKESMITSNSFIDVEKNENQTVYGMAEQVRNMCERNNITYEMKIMVGDAKLLICEAANKLRVNLLIVGNHDYGGAKRLLSSSSSVSDYCVQHAKCPVMVVKRHQRGTKEEC</sequence>
<gene>
    <name evidence="2" type="primary">LOC104587764</name>
</gene>
<dbReference type="KEGG" id="nnu:104587764"/>
<evidence type="ECO:0000313" key="2">
    <source>
        <dbReference type="RefSeq" id="XP_010243788.1"/>
    </source>
</evidence>
<dbReference type="OMA" id="IVICEMS"/>
<protein>
    <submittedName>
        <fullName evidence="2">Universal stress protein A-like protein</fullName>
    </submittedName>
</protein>
<dbReference type="Proteomes" id="UP000189703">
    <property type="component" value="Unplaced"/>
</dbReference>
<dbReference type="OrthoDB" id="843225at2759"/>
<dbReference type="SUPFAM" id="SSF52402">
    <property type="entry name" value="Adenine nucleotide alpha hydrolases-like"/>
    <property type="match status" value="1"/>
</dbReference>
<dbReference type="InterPro" id="IPR014729">
    <property type="entry name" value="Rossmann-like_a/b/a_fold"/>
</dbReference>
<accession>A0A1U7YWJ9</accession>
<dbReference type="GeneID" id="104587764"/>